<protein>
    <submittedName>
        <fullName evidence="1">Uncharacterized protein</fullName>
    </submittedName>
</protein>
<evidence type="ECO:0000313" key="2">
    <source>
        <dbReference type="Proteomes" id="UP000321424"/>
    </source>
</evidence>
<dbReference type="EMBL" id="BJXA01000009">
    <property type="protein sequence ID" value="GEM37427.1"/>
    <property type="molecule type" value="Genomic_DNA"/>
</dbReference>
<comment type="caution">
    <text evidence="1">The sequence shown here is derived from an EMBL/GenBank/DDBJ whole genome shotgun (WGS) entry which is preliminary data.</text>
</comment>
<dbReference type="AlphaFoldDB" id="A0A511MB61"/>
<proteinExistence type="predicted"/>
<accession>A0A511MB61</accession>
<organism evidence="1 2">
    <name type="scientific">Nocardia ninae NBRC 108245</name>
    <dbReference type="NCBI Taxonomy" id="1210091"/>
    <lineage>
        <taxon>Bacteria</taxon>
        <taxon>Bacillati</taxon>
        <taxon>Actinomycetota</taxon>
        <taxon>Actinomycetes</taxon>
        <taxon>Mycobacteriales</taxon>
        <taxon>Nocardiaceae</taxon>
        <taxon>Nocardia</taxon>
    </lineage>
</organism>
<sequence length="110" mass="12496">MDEVISEQSQGDGLSIRLEKGMWPLLYANSDGQDLLHVAVWFSREDDALVVQIDTTEEDPRRLRVYVNDGAVFDRTVFDARADHGDHRDTVGDYYRELKARLEPVTADAA</sequence>
<gene>
    <name evidence="1" type="ORF">NN4_19460</name>
</gene>
<reference evidence="1 2" key="1">
    <citation type="submission" date="2019-07" db="EMBL/GenBank/DDBJ databases">
        <title>Whole genome shotgun sequence of Nocardia ninae NBRC 108245.</title>
        <authorList>
            <person name="Hosoyama A."/>
            <person name="Uohara A."/>
            <person name="Ohji S."/>
            <person name="Ichikawa N."/>
        </authorList>
    </citation>
    <scope>NUCLEOTIDE SEQUENCE [LARGE SCALE GENOMIC DNA]</scope>
    <source>
        <strain evidence="1 2">NBRC 108245</strain>
    </source>
</reference>
<dbReference type="RefSeq" id="WP_147129568.1">
    <property type="nucleotide sequence ID" value="NZ_BJXA01000009.1"/>
</dbReference>
<evidence type="ECO:0000313" key="1">
    <source>
        <dbReference type="EMBL" id="GEM37427.1"/>
    </source>
</evidence>
<name>A0A511MB61_9NOCA</name>
<keyword evidence="2" id="KW-1185">Reference proteome</keyword>
<dbReference type="Proteomes" id="UP000321424">
    <property type="component" value="Unassembled WGS sequence"/>
</dbReference>